<name>A0A2D6M018_9ARCH</name>
<dbReference type="EMBL" id="NZBU01000002">
    <property type="protein sequence ID" value="MAG21767.1"/>
    <property type="molecule type" value="Genomic_DNA"/>
</dbReference>
<evidence type="ECO:0000313" key="1">
    <source>
        <dbReference type="EMBL" id="MAG21767.1"/>
    </source>
</evidence>
<protein>
    <submittedName>
        <fullName evidence="1">Uncharacterized protein</fullName>
    </submittedName>
</protein>
<reference evidence="2" key="1">
    <citation type="submission" date="2017-09" db="EMBL/GenBank/DDBJ databases">
        <title>The Reconstruction of 2,631 Draft Metagenome-Assembled Genomes from the Global Oceans.</title>
        <authorList>
            <person name="Tully B.J."/>
            <person name="Graham E.D."/>
            <person name="Heidelberg J.F."/>
        </authorList>
    </citation>
    <scope>NUCLEOTIDE SEQUENCE [LARGE SCALE GENOMIC DNA]</scope>
</reference>
<organism evidence="1 2">
    <name type="scientific">Candidatus Iainarchaeum sp</name>
    <dbReference type="NCBI Taxonomy" id="3101447"/>
    <lineage>
        <taxon>Archaea</taxon>
        <taxon>Candidatus Iainarchaeota</taxon>
        <taxon>Candidatus Iainarchaeia</taxon>
        <taxon>Candidatus Iainarchaeales</taxon>
        <taxon>Candidatus Iainarchaeaceae</taxon>
        <taxon>Candidatus Iainarchaeum</taxon>
    </lineage>
</organism>
<gene>
    <name evidence="1" type="ORF">CL943_00480</name>
</gene>
<sequence>MTPFRKGKKVPRRPQLGVKMSQMHLQKMTAAVQRFEGHLSMKLRGHTVEPQILKSTFEEVINGRERMLSPAQQHAAEVIRNTIKKPDVTIQEIQDILNGRTCIFKVHPDKIPR</sequence>
<evidence type="ECO:0000313" key="2">
    <source>
        <dbReference type="Proteomes" id="UP000226592"/>
    </source>
</evidence>
<dbReference type="Proteomes" id="UP000226592">
    <property type="component" value="Unassembled WGS sequence"/>
</dbReference>
<proteinExistence type="predicted"/>
<accession>A0A2D6M018</accession>
<comment type="caution">
    <text evidence="1">The sequence shown here is derived from an EMBL/GenBank/DDBJ whole genome shotgun (WGS) entry which is preliminary data.</text>
</comment>
<dbReference type="AlphaFoldDB" id="A0A2D6M018"/>